<evidence type="ECO:0000313" key="1">
    <source>
        <dbReference type="EMBL" id="ELS51124.1"/>
    </source>
</evidence>
<dbReference type="Proteomes" id="UP000011205">
    <property type="component" value="Unassembled WGS sequence"/>
</dbReference>
<reference evidence="1 2" key="1">
    <citation type="journal article" date="2013" name="Genome Announc.">
        <title>Draft Genome Sequence of Streptomyces viridochromogenes Strain Tu57, Producer of Avilamycin.</title>
        <authorList>
            <person name="Gruning B.A."/>
            <person name="Erxleben A."/>
            <person name="Hahnlein A."/>
            <person name="Gunther S."/>
        </authorList>
    </citation>
    <scope>NUCLEOTIDE SEQUENCE [LARGE SCALE GENOMIC DNA]</scope>
    <source>
        <strain evidence="1 2">Tue57</strain>
    </source>
</reference>
<sequence>MGVDVEAVKVVFVETRIRADRAPLPLPLPTPPCVFGSGVGRVIRAFDGVGGEIGAAVTTLVEAGGRFVRCRQRMCSARSR</sequence>
<dbReference type="AlphaFoldDB" id="L8P4M3"/>
<evidence type="ECO:0000313" key="2">
    <source>
        <dbReference type="Proteomes" id="UP000011205"/>
    </source>
</evidence>
<organism evidence="1 2">
    <name type="scientific">Streptomyces viridochromogenes Tue57</name>
    <dbReference type="NCBI Taxonomy" id="1160705"/>
    <lineage>
        <taxon>Bacteria</taxon>
        <taxon>Bacillati</taxon>
        <taxon>Actinomycetota</taxon>
        <taxon>Actinomycetes</taxon>
        <taxon>Kitasatosporales</taxon>
        <taxon>Streptomycetaceae</taxon>
        <taxon>Streptomyces</taxon>
    </lineage>
</organism>
<dbReference type="PATRIC" id="fig|1160705.3.peg.7817"/>
<name>L8P4M3_STRVR</name>
<dbReference type="EMBL" id="AMLP01000246">
    <property type="protein sequence ID" value="ELS51124.1"/>
    <property type="molecule type" value="Genomic_DNA"/>
</dbReference>
<accession>L8P4M3</accession>
<comment type="caution">
    <text evidence="1">The sequence shown here is derived from an EMBL/GenBank/DDBJ whole genome shotgun (WGS) entry which is preliminary data.</text>
</comment>
<proteinExistence type="predicted"/>
<protein>
    <submittedName>
        <fullName evidence="1">Uncharacterized protein</fullName>
    </submittedName>
</protein>
<gene>
    <name evidence="1" type="ORF">STVIR_7908</name>
</gene>